<dbReference type="WBParaSite" id="Bm9050.1">
    <property type="protein sequence ID" value="Bm9050.1"/>
    <property type="gene ID" value="WBGene00229311"/>
</dbReference>
<sequence>MKSRIACAVLIITGLTENIGQVYKGRKWVPPRMNPDLFPEPEFDSSSPECIPYREPCGFYSFTINGYPPLKWVKSWCRCDKDHICTYERTDMKMRIYRHSCTPKDSKEYD</sequence>
<reference evidence="2" key="3">
    <citation type="submission" date="2019-04" db="EMBL/GenBank/DDBJ databases">
        <authorList>
            <person name="Howe K."/>
            <person name="Paulini M."/>
            <person name="Williams G."/>
        </authorList>
    </citation>
    <scope>NUCLEOTIDE SEQUENCE [LARGE SCALE GENOMIC DNA]</scope>
    <source>
        <strain evidence="2">FR3</strain>
    </source>
</reference>
<accession>A0A4E9FGA4</accession>
<dbReference type="KEGG" id="bmy:BM_BM9050"/>
<dbReference type="EMBL" id="CAAKNF010000194">
    <property type="protein sequence ID" value="VIO95456.1"/>
    <property type="molecule type" value="Genomic_DNA"/>
</dbReference>
<reference evidence="1" key="2">
    <citation type="submission" date="2012-12" db="EMBL/GenBank/DDBJ databases">
        <authorList>
            <person name="Gao Y.W."/>
            <person name="Fan S.T."/>
            <person name="Sun H.T."/>
            <person name="Wang Z."/>
            <person name="Gao X.L."/>
            <person name="Li Y.G."/>
            <person name="Wang T.C."/>
            <person name="Zhang K."/>
            <person name="Xu W.W."/>
            <person name="Yu Z.J."/>
            <person name="Xia X.Z."/>
        </authorList>
    </citation>
    <scope>NUCLEOTIDE SEQUENCE</scope>
    <source>
        <strain evidence="1">FR3</strain>
    </source>
</reference>
<dbReference type="EMBL" id="LN856823">
    <property type="protein sequence ID" value="CRZ23177.1"/>
    <property type="molecule type" value="Genomic_DNA"/>
</dbReference>
<keyword evidence="3" id="KW-1185">Reference proteome</keyword>
<dbReference type="WormBase" id="Bm9050">
    <property type="protein sequence ID" value="BM27304"/>
    <property type="gene ID" value="WBGene00229311"/>
</dbReference>
<dbReference type="OrthoDB" id="5845946at2759"/>
<organism evidence="1">
    <name type="scientific">Brugia malayi</name>
    <name type="common">Filarial nematode worm</name>
    <dbReference type="NCBI Taxonomy" id="6279"/>
    <lineage>
        <taxon>Eukaryota</taxon>
        <taxon>Metazoa</taxon>
        <taxon>Ecdysozoa</taxon>
        <taxon>Nematoda</taxon>
        <taxon>Chromadorea</taxon>
        <taxon>Rhabditida</taxon>
        <taxon>Spirurina</taxon>
        <taxon>Spiruromorpha</taxon>
        <taxon>Filarioidea</taxon>
        <taxon>Onchocercidae</taxon>
        <taxon>Brugia</taxon>
    </lineage>
</organism>
<dbReference type="CTD" id="6095074"/>
<reference evidence="1 3" key="1">
    <citation type="journal article" date="2007" name="Science">
        <title>Draft genome of the filarial nematode parasite Brugia malayi.</title>
        <authorList>
            <person name="Ghedin E."/>
            <person name="Wang S."/>
            <person name="Spiro D."/>
            <person name="Caler E."/>
            <person name="Zhao Q."/>
            <person name="Crabtree J."/>
            <person name="Allen J.E."/>
            <person name="Delcher A.L."/>
            <person name="Guiliano D.B."/>
            <person name="Miranda-Saavedra D."/>
            <person name="Angiuoli S.V."/>
            <person name="Creasy T."/>
            <person name="Amedeo P."/>
            <person name="Haas B."/>
            <person name="El-Sayed N.M."/>
            <person name="Wortman J.R."/>
            <person name="Feldblyum T."/>
            <person name="Tallon L."/>
            <person name="Schatz M."/>
            <person name="Shumway M."/>
            <person name="Koo H."/>
            <person name="Salzberg S.L."/>
            <person name="Schobel S."/>
            <person name="Pertea M."/>
            <person name="Pop M."/>
            <person name="White O."/>
            <person name="Barton G.J."/>
            <person name="Carlow C.K."/>
            <person name="Crawford M.J."/>
            <person name="Daub J."/>
            <person name="Dimmic M.W."/>
            <person name="Estes C.F."/>
            <person name="Foster J.M."/>
            <person name="Ganatra M."/>
            <person name="Gregory W.F."/>
            <person name="Johnson N.M."/>
            <person name="Jin J."/>
            <person name="Komuniecki R."/>
            <person name="Korf I."/>
            <person name="Kumar S."/>
            <person name="Laney S."/>
            <person name="Li B.W."/>
            <person name="Li W."/>
            <person name="Lindblom T.H."/>
            <person name="Lustigman S."/>
            <person name="Ma D."/>
            <person name="Maina C.V."/>
            <person name="Martin D.M."/>
            <person name="McCarter J.P."/>
            <person name="McReynolds L."/>
            <person name="Mitreva M."/>
            <person name="Nutman T.B."/>
            <person name="Parkinson J."/>
            <person name="Peregrin-Alvarez J.M."/>
            <person name="Poole C."/>
            <person name="Ren Q."/>
            <person name="Saunders L."/>
            <person name="Sluder A.E."/>
            <person name="Smith K."/>
            <person name="Stanke M."/>
            <person name="Unnasch T.R."/>
            <person name="Ware J."/>
            <person name="Wei A.D."/>
            <person name="Weil G."/>
            <person name="Williams D.J."/>
            <person name="Zhang Y."/>
            <person name="Williams S.A."/>
            <person name="Fraser-Liggett C."/>
            <person name="Slatko B."/>
            <person name="Blaxter M.L."/>
            <person name="Scott A.L."/>
        </authorList>
    </citation>
    <scope>NUCLEOTIDE SEQUENCE</scope>
    <source>
        <strain evidence="1 3">FR3</strain>
    </source>
</reference>
<evidence type="ECO:0000313" key="5">
    <source>
        <dbReference type="WormBase" id="Bm9050"/>
    </source>
</evidence>
<dbReference type="Proteomes" id="UP000006672">
    <property type="component" value="Unassembled WGS sequence"/>
</dbReference>
<evidence type="ECO:0000313" key="2">
    <source>
        <dbReference type="EMBL" id="VIO95456.1"/>
    </source>
</evidence>
<name>A0A0H5S4Q6_BRUMA</name>
<proteinExistence type="predicted"/>
<evidence type="ECO:0000313" key="1">
    <source>
        <dbReference type="EMBL" id="CRZ23177.1"/>
    </source>
</evidence>
<gene>
    <name evidence="1 4 5" type="ORF">Bm9050</name>
    <name evidence="2" type="ORF">BM_BM9050</name>
    <name evidence="1" type="ORF">BM_Bm9050</name>
</gene>
<dbReference type="OMA" id="ERTDMKM"/>
<reference evidence="4" key="4">
    <citation type="submission" date="2019-12" db="UniProtKB">
        <authorList>
            <consortium name="WormBaseParasite"/>
        </authorList>
    </citation>
    <scope>IDENTIFICATION</scope>
</reference>
<protein>
    <submittedName>
        <fullName evidence="1 4">Bm9050</fullName>
    </submittedName>
</protein>
<dbReference type="AlphaFoldDB" id="A0A0H5S4Q6"/>
<dbReference type="GeneID" id="6095074"/>
<dbReference type="RefSeq" id="XP_042935709.1">
    <property type="nucleotide sequence ID" value="XM_043079775.1"/>
</dbReference>
<evidence type="ECO:0000313" key="4">
    <source>
        <dbReference type="WBParaSite" id="Bm9050.1"/>
    </source>
</evidence>
<accession>A0A0H5S4Q6</accession>
<evidence type="ECO:0000313" key="3">
    <source>
        <dbReference type="Proteomes" id="UP000006672"/>
    </source>
</evidence>